<organism evidence="2 3">
    <name type="scientific">Lasiosphaeria ovina</name>
    <dbReference type="NCBI Taxonomy" id="92902"/>
    <lineage>
        <taxon>Eukaryota</taxon>
        <taxon>Fungi</taxon>
        <taxon>Dikarya</taxon>
        <taxon>Ascomycota</taxon>
        <taxon>Pezizomycotina</taxon>
        <taxon>Sordariomycetes</taxon>
        <taxon>Sordariomycetidae</taxon>
        <taxon>Sordariales</taxon>
        <taxon>Lasiosphaeriaceae</taxon>
        <taxon>Lasiosphaeria</taxon>
    </lineage>
</organism>
<accession>A0AAE0KBU9</accession>
<protein>
    <submittedName>
        <fullName evidence="2">Uncharacterized protein</fullName>
    </submittedName>
</protein>
<comment type="caution">
    <text evidence="2">The sequence shown here is derived from an EMBL/GenBank/DDBJ whole genome shotgun (WGS) entry which is preliminary data.</text>
</comment>
<reference evidence="2" key="2">
    <citation type="submission" date="2023-06" db="EMBL/GenBank/DDBJ databases">
        <authorList>
            <consortium name="Lawrence Berkeley National Laboratory"/>
            <person name="Haridas S."/>
            <person name="Hensen N."/>
            <person name="Bonometti L."/>
            <person name="Westerberg I."/>
            <person name="Brannstrom I.O."/>
            <person name="Guillou S."/>
            <person name="Cros-Aarteil S."/>
            <person name="Calhoun S."/>
            <person name="Kuo A."/>
            <person name="Mondo S."/>
            <person name="Pangilinan J."/>
            <person name="Riley R."/>
            <person name="Labutti K."/>
            <person name="Andreopoulos B."/>
            <person name="Lipzen A."/>
            <person name="Chen C."/>
            <person name="Yanf M."/>
            <person name="Daum C."/>
            <person name="Ng V."/>
            <person name="Clum A."/>
            <person name="Steindorff A."/>
            <person name="Ohm R."/>
            <person name="Martin F."/>
            <person name="Silar P."/>
            <person name="Natvig D."/>
            <person name="Lalanne C."/>
            <person name="Gautier V."/>
            <person name="Ament-Velasquez S.L."/>
            <person name="Kruys A."/>
            <person name="Hutchinson M.I."/>
            <person name="Powell A.J."/>
            <person name="Barry K."/>
            <person name="Miller A.N."/>
            <person name="Grigoriev I.V."/>
            <person name="Debuchy R."/>
            <person name="Gladieux P."/>
            <person name="Thoren M.H."/>
            <person name="Johannesson H."/>
        </authorList>
    </citation>
    <scope>NUCLEOTIDE SEQUENCE</scope>
    <source>
        <strain evidence="2">CBS 958.72</strain>
    </source>
</reference>
<evidence type="ECO:0000313" key="2">
    <source>
        <dbReference type="EMBL" id="KAK3373300.1"/>
    </source>
</evidence>
<dbReference type="AlphaFoldDB" id="A0AAE0KBU9"/>
<keyword evidence="3" id="KW-1185">Reference proteome</keyword>
<proteinExistence type="predicted"/>
<reference evidence="2" key="1">
    <citation type="journal article" date="2023" name="Mol. Phylogenet. Evol.">
        <title>Genome-scale phylogeny and comparative genomics of the fungal order Sordariales.</title>
        <authorList>
            <person name="Hensen N."/>
            <person name="Bonometti L."/>
            <person name="Westerberg I."/>
            <person name="Brannstrom I.O."/>
            <person name="Guillou S."/>
            <person name="Cros-Aarteil S."/>
            <person name="Calhoun S."/>
            <person name="Haridas S."/>
            <person name="Kuo A."/>
            <person name="Mondo S."/>
            <person name="Pangilinan J."/>
            <person name="Riley R."/>
            <person name="LaButti K."/>
            <person name="Andreopoulos B."/>
            <person name="Lipzen A."/>
            <person name="Chen C."/>
            <person name="Yan M."/>
            <person name="Daum C."/>
            <person name="Ng V."/>
            <person name="Clum A."/>
            <person name="Steindorff A."/>
            <person name="Ohm R.A."/>
            <person name="Martin F."/>
            <person name="Silar P."/>
            <person name="Natvig D.O."/>
            <person name="Lalanne C."/>
            <person name="Gautier V."/>
            <person name="Ament-Velasquez S.L."/>
            <person name="Kruys A."/>
            <person name="Hutchinson M.I."/>
            <person name="Powell A.J."/>
            <person name="Barry K."/>
            <person name="Miller A.N."/>
            <person name="Grigoriev I.V."/>
            <person name="Debuchy R."/>
            <person name="Gladieux P."/>
            <person name="Hiltunen Thoren M."/>
            <person name="Johannesson H."/>
        </authorList>
    </citation>
    <scope>NUCLEOTIDE SEQUENCE</scope>
    <source>
        <strain evidence="2">CBS 958.72</strain>
    </source>
</reference>
<name>A0AAE0KBU9_9PEZI</name>
<evidence type="ECO:0000256" key="1">
    <source>
        <dbReference type="SAM" id="MobiDB-lite"/>
    </source>
</evidence>
<dbReference type="EMBL" id="JAULSN010000004">
    <property type="protein sequence ID" value="KAK3373300.1"/>
    <property type="molecule type" value="Genomic_DNA"/>
</dbReference>
<gene>
    <name evidence="2" type="ORF">B0T24DRAFT_256241</name>
</gene>
<sequence length="291" mass="32010">MEQGQEQTARPALADRLSTAQAGKGAATVQTLMRDKAHASSQLAPAISSKVRPVSSQMKWVRVSVRYLPTYVLADLSAVPWLSACWLRDRDSGQKEVRWEVGRMLSLVARCPSDYPDGLPHDTDGEPPQQIIDPERLAHPQPIALDLAADAGDHAILRHRPSASRHDGVAGYGPCVMLLLLVVVLRLRCEWRRASHVSSPPAGRGGEPHRHGCCNGAVKQRHRSRLPPIRKCPQLPGRDLRDLRWRINEQQLSPHPVNANGRTTLCRKGTKGNLQVPSTPAISSTLNGFHC</sequence>
<feature type="region of interest" description="Disordered" evidence="1">
    <location>
        <begin position="1"/>
        <end position="21"/>
    </location>
</feature>
<dbReference type="Proteomes" id="UP001287356">
    <property type="component" value="Unassembled WGS sequence"/>
</dbReference>
<evidence type="ECO:0000313" key="3">
    <source>
        <dbReference type="Proteomes" id="UP001287356"/>
    </source>
</evidence>